<accession>A0ABQ2QYA5</accession>
<proteinExistence type="predicted"/>
<organism evidence="2 3">
    <name type="scientific">Streptosporangium pseudovulgare</name>
    <dbReference type="NCBI Taxonomy" id="35765"/>
    <lineage>
        <taxon>Bacteria</taxon>
        <taxon>Bacillati</taxon>
        <taxon>Actinomycetota</taxon>
        <taxon>Actinomycetes</taxon>
        <taxon>Streptosporangiales</taxon>
        <taxon>Streptosporangiaceae</taxon>
        <taxon>Streptosporangium</taxon>
    </lineage>
</organism>
<evidence type="ECO:0000313" key="2">
    <source>
        <dbReference type="EMBL" id="GGQ00400.1"/>
    </source>
</evidence>
<reference evidence="3" key="1">
    <citation type="journal article" date="2019" name="Int. J. Syst. Evol. Microbiol.">
        <title>The Global Catalogue of Microorganisms (GCM) 10K type strain sequencing project: providing services to taxonomists for standard genome sequencing and annotation.</title>
        <authorList>
            <consortium name="The Broad Institute Genomics Platform"/>
            <consortium name="The Broad Institute Genome Sequencing Center for Infectious Disease"/>
            <person name="Wu L."/>
            <person name="Ma J."/>
        </authorList>
    </citation>
    <scope>NUCLEOTIDE SEQUENCE [LARGE SCALE GENOMIC DNA]</scope>
    <source>
        <strain evidence="3">JCM 3115</strain>
    </source>
</reference>
<protein>
    <submittedName>
        <fullName evidence="2">Uncharacterized protein</fullName>
    </submittedName>
</protein>
<gene>
    <name evidence="2" type="ORF">GCM10010140_33100</name>
</gene>
<sequence>MVAMVAAGQVTVPALAAPAPAPGKKTPAGVTLPRPADKVANHAAQAAALAAAKKQKKPVEVQSLTTETTTTFAQPDGRLVTDVYAGAVQIKQADGSWAKIDTTLVESEGVLVPKVAKADVRFSAGGRGPFAQARRDGGKSIALLWPSRLPEPQLKGNTAVYQGAAGAKGDLAATALPSGMRFDVVLRERATEPVEFRIPLELNGLSAESGEDGRLLFARDKKERIASLDTPAMWGAGPASQAAGSLGRHGGRGRAGAVTAKLDASGKNKVLVLKPDASFLADPATSYPVTISSVFSTVPTADTDVYSLGDWNNADSEYLKAGTESSGGSPVPI</sequence>
<keyword evidence="1" id="KW-0732">Signal</keyword>
<evidence type="ECO:0000256" key="1">
    <source>
        <dbReference type="SAM" id="SignalP"/>
    </source>
</evidence>
<feature type="signal peptide" evidence="1">
    <location>
        <begin position="1"/>
        <end position="16"/>
    </location>
</feature>
<feature type="chain" id="PRO_5047321119" evidence="1">
    <location>
        <begin position="17"/>
        <end position="333"/>
    </location>
</feature>
<name>A0ABQ2QYA5_9ACTN</name>
<dbReference type="EMBL" id="BMQJ01000007">
    <property type="protein sequence ID" value="GGQ00400.1"/>
    <property type="molecule type" value="Genomic_DNA"/>
</dbReference>
<evidence type="ECO:0000313" key="3">
    <source>
        <dbReference type="Proteomes" id="UP000611554"/>
    </source>
</evidence>
<dbReference type="Proteomes" id="UP000611554">
    <property type="component" value="Unassembled WGS sequence"/>
</dbReference>
<keyword evidence="3" id="KW-1185">Reference proteome</keyword>
<comment type="caution">
    <text evidence="2">The sequence shown here is derived from an EMBL/GenBank/DDBJ whole genome shotgun (WGS) entry which is preliminary data.</text>
</comment>